<reference evidence="3" key="1">
    <citation type="submission" date="2023-02" db="EMBL/GenBank/DDBJ databases">
        <title>Identification and recombinant expression of a fungal hydrolase from Papiliotrema laurentii that hydrolyzes apple cutin and clears colloidal polyester polyurethane.</title>
        <authorList>
            <consortium name="DOE Joint Genome Institute"/>
            <person name="Roman V.A."/>
            <person name="Bojanowski C."/>
            <person name="Crable B.R."/>
            <person name="Wagner D.N."/>
            <person name="Hung C.S."/>
            <person name="Nadeau L.J."/>
            <person name="Schratz L."/>
            <person name="Haridas S."/>
            <person name="Pangilinan J."/>
            <person name="Lipzen A."/>
            <person name="Na H."/>
            <person name="Yan M."/>
            <person name="Ng V."/>
            <person name="Grigoriev I.V."/>
            <person name="Spatafora J.W."/>
            <person name="Barlow D."/>
            <person name="Biffinger J."/>
            <person name="Kelley-Loughnane N."/>
            <person name="Varaljay V.A."/>
            <person name="Crookes-Goodson W.J."/>
        </authorList>
    </citation>
    <scope>NUCLEOTIDE SEQUENCE</scope>
    <source>
        <strain evidence="3">5307AH</strain>
    </source>
</reference>
<gene>
    <name evidence="3" type="ORF">DB88DRAFT_481068</name>
</gene>
<evidence type="ECO:0000259" key="2">
    <source>
        <dbReference type="PROSITE" id="PS50142"/>
    </source>
</evidence>
<organism evidence="3 4">
    <name type="scientific">Papiliotrema laurentii</name>
    <name type="common">Cryptococcus laurentii</name>
    <dbReference type="NCBI Taxonomy" id="5418"/>
    <lineage>
        <taxon>Eukaryota</taxon>
        <taxon>Fungi</taxon>
        <taxon>Dikarya</taxon>
        <taxon>Basidiomycota</taxon>
        <taxon>Agaricomycotina</taxon>
        <taxon>Tremellomycetes</taxon>
        <taxon>Tremellales</taxon>
        <taxon>Rhynchogastremaceae</taxon>
        <taxon>Papiliotrema</taxon>
    </lineage>
</organism>
<feature type="domain" description="RNase III" evidence="2">
    <location>
        <begin position="140"/>
        <end position="264"/>
    </location>
</feature>
<dbReference type="Proteomes" id="UP001182556">
    <property type="component" value="Unassembled WGS sequence"/>
</dbReference>
<dbReference type="Gene3D" id="1.10.1520.10">
    <property type="entry name" value="Ribonuclease III domain"/>
    <property type="match status" value="1"/>
</dbReference>
<feature type="compositionally biased region" description="Pro residues" evidence="1">
    <location>
        <begin position="24"/>
        <end position="42"/>
    </location>
</feature>
<dbReference type="PROSITE" id="PS50142">
    <property type="entry name" value="RNASE_3_2"/>
    <property type="match status" value="1"/>
</dbReference>
<evidence type="ECO:0000313" key="3">
    <source>
        <dbReference type="EMBL" id="KAK1926207.1"/>
    </source>
</evidence>
<dbReference type="SMART" id="SM00535">
    <property type="entry name" value="RIBOc"/>
    <property type="match status" value="1"/>
</dbReference>
<dbReference type="AlphaFoldDB" id="A0AAD9FTZ9"/>
<protein>
    <submittedName>
        <fullName evidence="3">Ribonuclease III domain-containing protein</fullName>
    </submittedName>
</protein>
<keyword evidence="4" id="KW-1185">Reference proteome</keyword>
<dbReference type="EMBL" id="JAODAN010000002">
    <property type="protein sequence ID" value="KAK1926207.1"/>
    <property type="molecule type" value="Genomic_DNA"/>
</dbReference>
<evidence type="ECO:0000313" key="4">
    <source>
        <dbReference type="Proteomes" id="UP001182556"/>
    </source>
</evidence>
<dbReference type="Pfam" id="PF00636">
    <property type="entry name" value="Ribonuclease_3"/>
    <property type="match status" value="1"/>
</dbReference>
<comment type="caution">
    <text evidence="3">The sequence shown here is derived from an EMBL/GenBank/DDBJ whole genome shotgun (WGS) entry which is preliminary data.</text>
</comment>
<accession>A0AAD9FTZ9</accession>
<feature type="region of interest" description="Disordered" evidence="1">
    <location>
        <begin position="1"/>
        <end position="100"/>
    </location>
</feature>
<proteinExistence type="predicted"/>
<feature type="compositionally biased region" description="Basic and acidic residues" evidence="1">
    <location>
        <begin position="61"/>
        <end position="70"/>
    </location>
</feature>
<name>A0AAD9FTZ9_PAPLA</name>
<dbReference type="InterPro" id="IPR036389">
    <property type="entry name" value="RNase_III_sf"/>
</dbReference>
<sequence length="408" mass="45092">MHSSGAGFPAKPPPVNVLWIDPPASLPPKPPPPSFPTPPHPPLASDSKRKAEDPEGVPTEIAEKTQRGDVPDAAVAYGVHGLPTQKTTTPTMAERASSDPIPILPIPLPSKRFRKNPLRKATLLPIDQIPTFPLPPLPAIDDPVILKQVFTHQSLFEKVKGKFEDKEDDPAKHYEKLEHVGDSLLGMIVTTWLHEIKPGLTPGTATQLKAHLVSNATLSHLSGLYGLPQRLNADPNLLPLLRVSTDVRAALLEAYIAGVYVSFPVSERNSKALGTITEWLREMYDPLYDFFYNFMKKKHEQHQNAVGTDFEGNVIVMDPAEIAKVDEQARGMLLLLKMHVKAYERELRFEEQRHETSIGTLFQLKCLVDGMELGEATRAGRNQAREVAAWEAAKKLGLAAERVSRQCG</sequence>
<dbReference type="InterPro" id="IPR000999">
    <property type="entry name" value="RNase_III_dom"/>
</dbReference>
<dbReference type="GO" id="GO:0004525">
    <property type="term" value="F:ribonuclease III activity"/>
    <property type="evidence" value="ECO:0007669"/>
    <property type="project" value="InterPro"/>
</dbReference>
<dbReference type="CDD" id="cd00593">
    <property type="entry name" value="RIBOc"/>
    <property type="match status" value="1"/>
</dbReference>
<dbReference type="GO" id="GO:0006396">
    <property type="term" value="P:RNA processing"/>
    <property type="evidence" value="ECO:0007669"/>
    <property type="project" value="InterPro"/>
</dbReference>
<dbReference type="SUPFAM" id="SSF69065">
    <property type="entry name" value="RNase III domain-like"/>
    <property type="match status" value="1"/>
</dbReference>
<evidence type="ECO:0000256" key="1">
    <source>
        <dbReference type="SAM" id="MobiDB-lite"/>
    </source>
</evidence>